<dbReference type="AlphaFoldDB" id="A0A2H0V3E8"/>
<sequence length="152" mass="17027">MAKGTDQLRLTRQVNHVYKAIELALKHLWGVEVTIEEIDFDLSGNQGDNPLIGASGGARLHFNTQHARHLCRFEATAKMPHSKTNASQSIVIHVATRQADTAGFLLPSMQNGSFDYDENNLCVTPSKASDIYLSLLKAMIQMRPRYYRKLSI</sequence>
<organism evidence="1 2">
    <name type="scientific">Candidatus Falkowbacteria bacterium CG10_big_fil_rev_8_21_14_0_10_39_11</name>
    <dbReference type="NCBI Taxonomy" id="1974565"/>
    <lineage>
        <taxon>Bacteria</taxon>
        <taxon>Candidatus Falkowiibacteriota</taxon>
    </lineage>
</organism>
<comment type="caution">
    <text evidence="1">The sequence shown here is derived from an EMBL/GenBank/DDBJ whole genome shotgun (WGS) entry which is preliminary data.</text>
</comment>
<protein>
    <submittedName>
        <fullName evidence="1">Uncharacterized protein</fullName>
    </submittedName>
</protein>
<dbReference type="EMBL" id="PFAP01000052">
    <property type="protein sequence ID" value="PIR93592.1"/>
    <property type="molecule type" value="Genomic_DNA"/>
</dbReference>
<reference evidence="2" key="1">
    <citation type="submission" date="2017-09" db="EMBL/GenBank/DDBJ databases">
        <title>Depth-based differentiation of microbial function through sediment-hosted aquifers and enrichment of novel symbionts in the deep terrestrial subsurface.</title>
        <authorList>
            <person name="Probst A.J."/>
            <person name="Ladd B."/>
            <person name="Jarett J.K."/>
            <person name="Geller-Mcgrath D.E."/>
            <person name="Sieber C.M.K."/>
            <person name="Emerson J.B."/>
            <person name="Anantharaman K."/>
            <person name="Thomas B.C."/>
            <person name="Malmstrom R."/>
            <person name="Stieglmeier M."/>
            <person name="Klingl A."/>
            <person name="Woyke T."/>
            <person name="Ryan C.M."/>
            <person name="Banfield J.F."/>
        </authorList>
    </citation>
    <scope>NUCLEOTIDE SEQUENCE [LARGE SCALE GENOMIC DNA]</scope>
</reference>
<gene>
    <name evidence="1" type="ORF">COT97_05900</name>
</gene>
<proteinExistence type="predicted"/>
<accession>A0A2H0V3E8</accession>
<evidence type="ECO:0000313" key="2">
    <source>
        <dbReference type="Proteomes" id="UP000229901"/>
    </source>
</evidence>
<dbReference type="Proteomes" id="UP000229901">
    <property type="component" value="Unassembled WGS sequence"/>
</dbReference>
<evidence type="ECO:0000313" key="1">
    <source>
        <dbReference type="EMBL" id="PIR93592.1"/>
    </source>
</evidence>
<name>A0A2H0V3E8_9BACT</name>